<evidence type="ECO:0000256" key="13">
    <source>
        <dbReference type="SAM" id="MobiDB-lite"/>
    </source>
</evidence>
<name>A0A1Y5SQX9_9PROT</name>
<feature type="compositionally biased region" description="Basic and acidic residues" evidence="13">
    <location>
        <begin position="91"/>
        <end position="100"/>
    </location>
</feature>
<sequence length="115" mass="12108">MAYVITSPCIDVKDGACVDVCPVDCIYEGGRMFYIQPDECIDCGICESICPVAAIYPDDDLPAEEAPFLAANRAYFGAEVTGLGRPGGASGEKHRRDADHPLIAAAPANPDTKAS</sequence>
<dbReference type="PROSITE" id="PS00198">
    <property type="entry name" value="4FE4S_FER_1"/>
    <property type="match status" value="1"/>
</dbReference>
<keyword evidence="6 12" id="KW-0004">4Fe-4S</keyword>
<evidence type="ECO:0000256" key="6">
    <source>
        <dbReference type="ARBA" id="ARBA00022485"/>
    </source>
</evidence>
<dbReference type="InterPro" id="IPR000813">
    <property type="entry name" value="7Fe_ferredoxin"/>
</dbReference>
<dbReference type="Pfam" id="PF00037">
    <property type="entry name" value="Fer4"/>
    <property type="match status" value="1"/>
</dbReference>
<dbReference type="NCBIfam" id="NF045480">
    <property type="entry name" value="FdxA_Actino"/>
    <property type="match status" value="1"/>
</dbReference>
<evidence type="ECO:0000256" key="9">
    <source>
        <dbReference type="ARBA" id="ARBA00022982"/>
    </source>
</evidence>
<feature type="domain" description="4Fe-4S ferredoxin-type" evidence="14">
    <location>
        <begin position="31"/>
        <end position="60"/>
    </location>
</feature>
<keyword evidence="5 12" id="KW-0813">Transport</keyword>
<evidence type="ECO:0000313" key="15">
    <source>
        <dbReference type="EMBL" id="SLN43285.1"/>
    </source>
</evidence>
<evidence type="ECO:0000256" key="8">
    <source>
        <dbReference type="ARBA" id="ARBA00022737"/>
    </source>
</evidence>
<dbReference type="GO" id="GO:0046872">
    <property type="term" value="F:metal ion binding"/>
    <property type="evidence" value="ECO:0007669"/>
    <property type="project" value="UniProtKB-UniRule"/>
</dbReference>
<evidence type="ECO:0000256" key="10">
    <source>
        <dbReference type="ARBA" id="ARBA00023004"/>
    </source>
</evidence>
<dbReference type="InterPro" id="IPR017896">
    <property type="entry name" value="4Fe4S_Fe-S-bd"/>
</dbReference>
<evidence type="ECO:0000256" key="1">
    <source>
        <dbReference type="ARBA" id="ARBA00001927"/>
    </source>
</evidence>
<dbReference type="InterPro" id="IPR050294">
    <property type="entry name" value="RnfB_subfamily"/>
</dbReference>
<reference evidence="15 16" key="1">
    <citation type="submission" date="2017-03" db="EMBL/GenBank/DDBJ databases">
        <authorList>
            <person name="Afonso C.L."/>
            <person name="Miller P.J."/>
            <person name="Scott M.A."/>
            <person name="Spackman E."/>
            <person name="Goraichik I."/>
            <person name="Dimitrov K.M."/>
            <person name="Suarez D.L."/>
            <person name="Swayne D.E."/>
        </authorList>
    </citation>
    <scope>NUCLEOTIDE SEQUENCE [LARGE SCALE GENOMIC DNA]</scope>
    <source>
        <strain evidence="15 16">CECT 7691</strain>
    </source>
</reference>
<dbReference type="SUPFAM" id="SSF54862">
    <property type="entry name" value="4Fe-4S ferredoxins"/>
    <property type="match status" value="1"/>
</dbReference>
<dbReference type="PANTHER" id="PTHR42859:SF2">
    <property type="entry name" value="FERREDOXIN"/>
    <property type="match status" value="1"/>
</dbReference>
<comment type="cofactor">
    <cofactor evidence="2 12">
        <name>[4Fe-4S] cluster</name>
        <dbReference type="ChEBI" id="CHEBI:49883"/>
    </cofactor>
</comment>
<evidence type="ECO:0000256" key="12">
    <source>
        <dbReference type="RuleBase" id="RU365098"/>
    </source>
</evidence>
<keyword evidence="7 12" id="KW-0479">Metal-binding</keyword>
<keyword evidence="8" id="KW-0677">Repeat</keyword>
<dbReference type="Proteomes" id="UP000193200">
    <property type="component" value="Unassembled WGS sequence"/>
</dbReference>
<evidence type="ECO:0000256" key="5">
    <source>
        <dbReference type="ARBA" id="ARBA00022448"/>
    </source>
</evidence>
<evidence type="ECO:0000256" key="4">
    <source>
        <dbReference type="ARBA" id="ARBA00013529"/>
    </source>
</evidence>
<dbReference type="PANTHER" id="PTHR42859">
    <property type="entry name" value="OXIDOREDUCTASE"/>
    <property type="match status" value="1"/>
</dbReference>
<evidence type="ECO:0000313" key="16">
    <source>
        <dbReference type="Proteomes" id="UP000193200"/>
    </source>
</evidence>
<keyword evidence="10 12" id="KW-0408">Iron</keyword>
<comment type="cofactor">
    <cofactor evidence="1">
        <name>[3Fe-4S] cluster</name>
        <dbReference type="ChEBI" id="CHEBI:21137"/>
    </cofactor>
</comment>
<keyword evidence="11 12" id="KW-0411">Iron-sulfur</keyword>
<dbReference type="InterPro" id="IPR017900">
    <property type="entry name" value="4Fe4S_Fe_S_CS"/>
</dbReference>
<dbReference type="InterPro" id="IPR054830">
    <property type="entry name" value="FdxA_Actino"/>
</dbReference>
<comment type="function">
    <text evidence="3 12">Ferredoxins are iron-sulfur proteins that transfer electrons in a wide variety of metabolic reactions.</text>
</comment>
<dbReference type="PROSITE" id="PS51379">
    <property type="entry name" value="4FE4S_FER_2"/>
    <property type="match status" value="1"/>
</dbReference>
<protein>
    <recommendedName>
        <fullName evidence="4 12">Ferredoxin</fullName>
    </recommendedName>
</protein>
<evidence type="ECO:0000256" key="7">
    <source>
        <dbReference type="ARBA" id="ARBA00022723"/>
    </source>
</evidence>
<dbReference type="GO" id="GO:0009055">
    <property type="term" value="F:electron transfer activity"/>
    <property type="evidence" value="ECO:0007669"/>
    <property type="project" value="UniProtKB-UniRule"/>
</dbReference>
<dbReference type="AlphaFoldDB" id="A0A1Y5SQX9"/>
<keyword evidence="16" id="KW-1185">Reference proteome</keyword>
<evidence type="ECO:0000259" key="14">
    <source>
        <dbReference type="PROSITE" id="PS51379"/>
    </source>
</evidence>
<evidence type="ECO:0000256" key="11">
    <source>
        <dbReference type="ARBA" id="ARBA00023014"/>
    </source>
</evidence>
<gene>
    <name evidence="15" type="primary">fdxA_2</name>
    <name evidence="15" type="ORF">OCH7691_01802</name>
</gene>
<accession>A0A1Y5SQX9</accession>
<evidence type="ECO:0000256" key="3">
    <source>
        <dbReference type="ARBA" id="ARBA00003532"/>
    </source>
</evidence>
<evidence type="ECO:0000256" key="2">
    <source>
        <dbReference type="ARBA" id="ARBA00001966"/>
    </source>
</evidence>
<keyword evidence="9 12" id="KW-0249">Electron transport</keyword>
<dbReference type="RefSeq" id="WP_085883028.1">
    <property type="nucleotide sequence ID" value="NZ_FWFR01000001.1"/>
</dbReference>
<dbReference type="GO" id="GO:0051539">
    <property type="term" value="F:4 iron, 4 sulfur cluster binding"/>
    <property type="evidence" value="ECO:0007669"/>
    <property type="project" value="UniProtKB-UniRule"/>
</dbReference>
<dbReference type="InParanoid" id="A0A1Y5SQX9"/>
<proteinExistence type="predicted"/>
<dbReference type="PRINTS" id="PR00354">
    <property type="entry name" value="7FE8SFRDOXIN"/>
</dbReference>
<dbReference type="Gene3D" id="3.30.70.20">
    <property type="match status" value="1"/>
</dbReference>
<dbReference type="EMBL" id="FWFR01000001">
    <property type="protein sequence ID" value="SLN43285.1"/>
    <property type="molecule type" value="Genomic_DNA"/>
</dbReference>
<organism evidence="15 16">
    <name type="scientific">Oceanibacterium hippocampi</name>
    <dbReference type="NCBI Taxonomy" id="745714"/>
    <lineage>
        <taxon>Bacteria</taxon>
        <taxon>Pseudomonadati</taxon>
        <taxon>Pseudomonadota</taxon>
        <taxon>Alphaproteobacteria</taxon>
        <taxon>Sneathiellales</taxon>
        <taxon>Sneathiellaceae</taxon>
        <taxon>Oceanibacterium</taxon>
    </lineage>
</organism>
<dbReference type="OrthoDB" id="9803397at2"/>
<feature type="region of interest" description="Disordered" evidence="13">
    <location>
        <begin position="86"/>
        <end position="115"/>
    </location>
</feature>